<reference evidence="2 3" key="1">
    <citation type="journal article" date="2005" name="PLoS Biol.">
        <title>The genomes of Oryza sativa: a history of duplications.</title>
        <authorList>
            <person name="Yu J."/>
            <person name="Wang J."/>
            <person name="Lin W."/>
            <person name="Li S."/>
            <person name="Li H."/>
            <person name="Zhou J."/>
            <person name="Ni P."/>
            <person name="Dong W."/>
            <person name="Hu S."/>
            <person name="Zeng C."/>
            <person name="Zhang J."/>
            <person name="Zhang Y."/>
            <person name="Li R."/>
            <person name="Xu Z."/>
            <person name="Li S."/>
            <person name="Li X."/>
            <person name="Zheng H."/>
            <person name="Cong L."/>
            <person name="Lin L."/>
            <person name="Yin J."/>
            <person name="Geng J."/>
            <person name="Li G."/>
            <person name="Shi J."/>
            <person name="Liu J."/>
            <person name="Lv H."/>
            <person name="Li J."/>
            <person name="Wang J."/>
            <person name="Deng Y."/>
            <person name="Ran L."/>
            <person name="Shi X."/>
            <person name="Wang X."/>
            <person name="Wu Q."/>
            <person name="Li C."/>
            <person name="Ren X."/>
            <person name="Wang J."/>
            <person name="Wang X."/>
            <person name="Li D."/>
            <person name="Liu D."/>
            <person name="Zhang X."/>
            <person name="Ji Z."/>
            <person name="Zhao W."/>
            <person name="Sun Y."/>
            <person name="Zhang Z."/>
            <person name="Bao J."/>
            <person name="Han Y."/>
            <person name="Dong L."/>
            <person name="Ji J."/>
            <person name="Chen P."/>
            <person name="Wu S."/>
            <person name="Liu J."/>
            <person name="Xiao Y."/>
            <person name="Bu D."/>
            <person name="Tan J."/>
            <person name="Yang L."/>
            <person name="Ye C."/>
            <person name="Zhang J."/>
            <person name="Xu J."/>
            <person name="Zhou Y."/>
            <person name="Yu Y."/>
            <person name="Zhang B."/>
            <person name="Zhuang S."/>
            <person name="Wei H."/>
            <person name="Liu B."/>
            <person name="Lei M."/>
            <person name="Yu H."/>
            <person name="Li Y."/>
            <person name="Xu H."/>
            <person name="Wei S."/>
            <person name="He X."/>
            <person name="Fang L."/>
            <person name="Zhang Z."/>
            <person name="Zhang Y."/>
            <person name="Huang X."/>
            <person name="Su Z."/>
            <person name="Tong W."/>
            <person name="Li J."/>
            <person name="Tong Z."/>
            <person name="Li S."/>
            <person name="Ye J."/>
            <person name="Wang L."/>
            <person name="Fang L."/>
            <person name="Lei T."/>
            <person name="Chen C."/>
            <person name="Chen H."/>
            <person name="Xu Z."/>
            <person name="Li H."/>
            <person name="Huang H."/>
            <person name="Zhang F."/>
            <person name="Xu H."/>
            <person name="Li N."/>
            <person name="Zhao C."/>
            <person name="Li S."/>
            <person name="Dong L."/>
            <person name="Huang Y."/>
            <person name="Li L."/>
            <person name="Xi Y."/>
            <person name="Qi Q."/>
            <person name="Li W."/>
            <person name="Zhang B."/>
            <person name="Hu W."/>
            <person name="Zhang Y."/>
            <person name="Tian X."/>
            <person name="Jiao Y."/>
            <person name="Liang X."/>
            <person name="Jin J."/>
            <person name="Gao L."/>
            <person name="Zheng W."/>
            <person name="Hao B."/>
            <person name="Liu S."/>
            <person name="Wang W."/>
            <person name="Yuan L."/>
            <person name="Cao M."/>
            <person name="McDermott J."/>
            <person name="Samudrala R."/>
            <person name="Wang J."/>
            <person name="Wong G.K."/>
            <person name="Yang H."/>
        </authorList>
    </citation>
    <scope>NUCLEOTIDE SEQUENCE [LARGE SCALE GENOMIC DNA]</scope>
    <source>
        <strain evidence="3">cv. 93-11</strain>
    </source>
</reference>
<feature type="region of interest" description="Disordered" evidence="1">
    <location>
        <begin position="179"/>
        <end position="212"/>
    </location>
</feature>
<dbReference type="HOGENOM" id="CLU_1121622_0_0_1"/>
<keyword evidence="3" id="KW-1185">Reference proteome</keyword>
<evidence type="ECO:0000313" key="3">
    <source>
        <dbReference type="Proteomes" id="UP000007015"/>
    </source>
</evidence>
<feature type="region of interest" description="Disordered" evidence="1">
    <location>
        <begin position="1"/>
        <end position="35"/>
    </location>
</feature>
<protein>
    <submittedName>
        <fullName evidence="2">Uncharacterized protein</fullName>
    </submittedName>
</protein>
<feature type="compositionally biased region" description="Basic and acidic residues" evidence="1">
    <location>
        <begin position="71"/>
        <end position="85"/>
    </location>
</feature>
<feature type="compositionally biased region" description="Gly residues" evidence="1">
    <location>
        <begin position="182"/>
        <end position="199"/>
    </location>
</feature>
<dbReference type="EMBL" id="CM000129">
    <property type="protein sequence ID" value="EEC76986.1"/>
    <property type="molecule type" value="Genomic_DNA"/>
</dbReference>
<dbReference type="AlphaFoldDB" id="B8AS65"/>
<name>B8AS65_ORYSI</name>
<feature type="region of interest" description="Disordered" evidence="1">
    <location>
        <begin position="63"/>
        <end position="91"/>
    </location>
</feature>
<feature type="compositionally biased region" description="Basic residues" evidence="1">
    <location>
        <begin position="15"/>
        <end position="28"/>
    </location>
</feature>
<dbReference type="Gramene" id="BGIOSGA016102-TA">
    <property type="protein sequence ID" value="BGIOSGA016102-PA"/>
    <property type="gene ID" value="BGIOSGA016102"/>
</dbReference>
<sequence length="248" mass="26924">MESVTSNTKNPNTKRWAKKMKSRLRKRGGFTNGMQHIDRRVAEGNEHDAVGAHLHDDADRLCHAGSLAPGEPHREDLGFDQDRERGRKKRTWKGTKGWEERLRWLCVATMAEISTGVGDGAEWIGDAEAAAAAAAAWIVDVAAVEGERAREEGSGMARFAGMRRQWRRQGSWMRRRLRGATERGGGNARSERGGGGGYWNRGRRSPPGRRSSSVAAWIGATGGGARVAGAAAKGAGRAVGKRGRDVIM</sequence>
<accession>B8AS65</accession>
<evidence type="ECO:0000313" key="2">
    <source>
        <dbReference type="EMBL" id="EEC76986.1"/>
    </source>
</evidence>
<feature type="compositionally biased region" description="Polar residues" evidence="1">
    <location>
        <begin position="1"/>
        <end position="13"/>
    </location>
</feature>
<proteinExistence type="predicted"/>
<organism evidence="2 3">
    <name type="scientific">Oryza sativa subsp. indica</name>
    <name type="common">Rice</name>
    <dbReference type="NCBI Taxonomy" id="39946"/>
    <lineage>
        <taxon>Eukaryota</taxon>
        <taxon>Viridiplantae</taxon>
        <taxon>Streptophyta</taxon>
        <taxon>Embryophyta</taxon>
        <taxon>Tracheophyta</taxon>
        <taxon>Spermatophyta</taxon>
        <taxon>Magnoliopsida</taxon>
        <taxon>Liliopsida</taxon>
        <taxon>Poales</taxon>
        <taxon>Poaceae</taxon>
        <taxon>BOP clade</taxon>
        <taxon>Oryzoideae</taxon>
        <taxon>Oryzeae</taxon>
        <taxon>Oryzinae</taxon>
        <taxon>Oryza</taxon>
        <taxon>Oryza sativa</taxon>
    </lineage>
</organism>
<dbReference type="Proteomes" id="UP000007015">
    <property type="component" value="Chromosome 4"/>
</dbReference>
<evidence type="ECO:0000256" key="1">
    <source>
        <dbReference type="SAM" id="MobiDB-lite"/>
    </source>
</evidence>
<gene>
    <name evidence="2" type="ORF">OsI_15293</name>
</gene>